<dbReference type="Pfam" id="PF07727">
    <property type="entry name" value="RVT_2"/>
    <property type="match status" value="1"/>
</dbReference>
<evidence type="ECO:0000313" key="3">
    <source>
        <dbReference type="EMBL" id="KAL0455786.1"/>
    </source>
</evidence>
<dbReference type="InterPro" id="IPR043502">
    <property type="entry name" value="DNA/RNA_pol_sf"/>
</dbReference>
<proteinExistence type="predicted"/>
<protein>
    <submittedName>
        <fullName evidence="3">Retrovirus-related Pol polyprotein from transposon RE2</fullName>
    </submittedName>
</protein>
<feature type="domain" description="Reverse transcriptase Ty1/copia-type" evidence="2">
    <location>
        <begin position="85"/>
        <end position="246"/>
    </location>
</feature>
<feature type="region of interest" description="Disordered" evidence="1">
    <location>
        <begin position="24"/>
        <end position="57"/>
    </location>
</feature>
<evidence type="ECO:0000256" key="1">
    <source>
        <dbReference type="SAM" id="MobiDB-lite"/>
    </source>
</evidence>
<evidence type="ECO:0000259" key="2">
    <source>
        <dbReference type="Pfam" id="PF07727"/>
    </source>
</evidence>
<reference evidence="3" key="2">
    <citation type="journal article" date="2024" name="Plant">
        <title>Genomic evolution and insights into agronomic trait innovations of Sesamum species.</title>
        <authorList>
            <person name="Miao H."/>
            <person name="Wang L."/>
            <person name="Qu L."/>
            <person name="Liu H."/>
            <person name="Sun Y."/>
            <person name="Le M."/>
            <person name="Wang Q."/>
            <person name="Wei S."/>
            <person name="Zheng Y."/>
            <person name="Lin W."/>
            <person name="Duan Y."/>
            <person name="Cao H."/>
            <person name="Xiong S."/>
            <person name="Wang X."/>
            <person name="Wei L."/>
            <person name="Li C."/>
            <person name="Ma Q."/>
            <person name="Ju M."/>
            <person name="Zhao R."/>
            <person name="Li G."/>
            <person name="Mu C."/>
            <person name="Tian Q."/>
            <person name="Mei H."/>
            <person name="Zhang T."/>
            <person name="Gao T."/>
            <person name="Zhang H."/>
        </authorList>
    </citation>
    <scope>NUCLEOTIDE SEQUENCE</scope>
    <source>
        <strain evidence="3">KEN1</strain>
    </source>
</reference>
<name>A0AAW2XTZ6_9LAMI</name>
<comment type="caution">
    <text evidence="3">The sequence shown here is derived from an EMBL/GenBank/DDBJ whole genome shotgun (WGS) entry which is preliminary data.</text>
</comment>
<accession>A0AAW2XTZ6</accession>
<organism evidence="3">
    <name type="scientific">Sesamum latifolium</name>
    <dbReference type="NCBI Taxonomy" id="2727402"/>
    <lineage>
        <taxon>Eukaryota</taxon>
        <taxon>Viridiplantae</taxon>
        <taxon>Streptophyta</taxon>
        <taxon>Embryophyta</taxon>
        <taxon>Tracheophyta</taxon>
        <taxon>Spermatophyta</taxon>
        <taxon>Magnoliopsida</taxon>
        <taxon>eudicotyledons</taxon>
        <taxon>Gunneridae</taxon>
        <taxon>Pentapetalae</taxon>
        <taxon>asterids</taxon>
        <taxon>lamiids</taxon>
        <taxon>Lamiales</taxon>
        <taxon>Pedaliaceae</taxon>
        <taxon>Sesamum</taxon>
    </lineage>
</organism>
<dbReference type="InterPro" id="IPR013103">
    <property type="entry name" value="RVT_2"/>
</dbReference>
<sequence>MPIDDPDSDRPLHITTSEASLAGLPHLPTTATDTLTPASPPLPPIHTPNKPQRTISKPTWMSDYASKYANWVAAMKEELQALEKNGTWELTTLPPTKRSIGSKWVYKLKLNPDGSVAWYKARLVAKGYNQIKGVDYYDRFSPVAKSVIVRVFMAIVAARSWPLLQLHINNAFLHGHLNEKVYIDPPDGYSIAQSGQVCRLRRSLYGLKQSSRQWYLELTTKLLDFGFSQSPHDNCLFLKRTDSDFIALLVCVRTLSVFLLSLMRLGPPALTPLDFACSLALPSSSGKQRSKPRCPVLQLRLNTVQWRPLFVSCCGFLVRIGDLKANEFGLHVI</sequence>
<dbReference type="AlphaFoldDB" id="A0AAW2XTZ6"/>
<dbReference type="SUPFAM" id="SSF56672">
    <property type="entry name" value="DNA/RNA polymerases"/>
    <property type="match status" value="1"/>
</dbReference>
<gene>
    <name evidence="3" type="ORF">Slati_0917800</name>
</gene>
<reference evidence="3" key="1">
    <citation type="submission" date="2020-06" db="EMBL/GenBank/DDBJ databases">
        <authorList>
            <person name="Li T."/>
            <person name="Hu X."/>
            <person name="Zhang T."/>
            <person name="Song X."/>
            <person name="Zhang H."/>
            <person name="Dai N."/>
            <person name="Sheng W."/>
            <person name="Hou X."/>
            <person name="Wei L."/>
        </authorList>
    </citation>
    <scope>NUCLEOTIDE SEQUENCE</scope>
    <source>
        <strain evidence="3">KEN1</strain>
        <tissue evidence="3">Leaf</tissue>
    </source>
</reference>
<feature type="compositionally biased region" description="Low complexity" evidence="1">
    <location>
        <begin position="24"/>
        <end position="37"/>
    </location>
</feature>
<dbReference type="EMBL" id="JACGWN010000003">
    <property type="protein sequence ID" value="KAL0455786.1"/>
    <property type="molecule type" value="Genomic_DNA"/>
</dbReference>